<keyword evidence="2" id="KW-1185">Reference proteome</keyword>
<evidence type="ECO:0000313" key="1">
    <source>
        <dbReference type="EMBL" id="EMY77199.1"/>
    </source>
</evidence>
<dbReference type="EMBL" id="AOHC02000038">
    <property type="protein sequence ID" value="EMY77199.1"/>
    <property type="molecule type" value="Genomic_DNA"/>
</dbReference>
<accession>N1WJ99</accession>
<organism evidence="1 2">
    <name type="scientific">Leptospira weilii serovar Ranarum str. ICFT</name>
    <dbReference type="NCBI Taxonomy" id="1218598"/>
    <lineage>
        <taxon>Bacteria</taxon>
        <taxon>Pseudomonadati</taxon>
        <taxon>Spirochaetota</taxon>
        <taxon>Spirochaetia</taxon>
        <taxon>Leptospirales</taxon>
        <taxon>Leptospiraceae</taxon>
        <taxon>Leptospira</taxon>
    </lineage>
</organism>
<name>N1WJ99_9LEPT</name>
<evidence type="ECO:0000313" key="2">
    <source>
        <dbReference type="Proteomes" id="UP000012313"/>
    </source>
</evidence>
<sequence>MPRRLFRKFLNWVFEIELGGKIDSIRNIQRLQEEFVMLS</sequence>
<reference evidence="1" key="1">
    <citation type="submission" date="2013-03" db="EMBL/GenBank/DDBJ databases">
        <authorList>
            <person name="Harkins D.M."/>
            <person name="Durkin A.S."/>
            <person name="Brinkac L.M."/>
            <person name="Haft D.H."/>
            <person name="Selengut J.D."/>
            <person name="Sanka R."/>
            <person name="DePew J."/>
            <person name="Purushe J."/>
            <person name="Hartskeerl R.A."/>
            <person name="Ahmed A."/>
            <person name="van der Linden H."/>
            <person name="Goris M.G.A."/>
            <person name="Vinetz J.M."/>
            <person name="Sutton G.G."/>
            <person name="Nierman W.C."/>
            <person name="Fouts D.E."/>
        </authorList>
    </citation>
    <scope>NUCLEOTIDE SEQUENCE [LARGE SCALE GENOMIC DNA]</scope>
    <source>
        <strain evidence="1">ICFT</strain>
    </source>
</reference>
<protein>
    <submittedName>
        <fullName evidence="1">Uncharacterized protein</fullName>
    </submittedName>
</protein>
<comment type="caution">
    <text evidence="1">The sequence shown here is derived from an EMBL/GenBank/DDBJ whole genome shotgun (WGS) entry which is preliminary data.</text>
</comment>
<dbReference type="Proteomes" id="UP000012313">
    <property type="component" value="Unassembled WGS sequence"/>
</dbReference>
<proteinExistence type="predicted"/>
<gene>
    <name evidence="1" type="ORF">LEP1GSC060_2012</name>
</gene>
<dbReference type="AlphaFoldDB" id="N1WJ99"/>